<keyword evidence="4 6" id="KW-0804">Transcription</keyword>
<comment type="similarity">
    <text evidence="2 6">Belongs to the Mediator complex subunit 7 family.</text>
</comment>
<dbReference type="InterPro" id="IPR009244">
    <property type="entry name" value="Mediatior_Med7"/>
</dbReference>
<dbReference type="GO" id="GO:0006357">
    <property type="term" value="P:regulation of transcription by RNA polymerase II"/>
    <property type="evidence" value="ECO:0007669"/>
    <property type="project" value="InterPro"/>
</dbReference>
<evidence type="ECO:0000256" key="7">
    <source>
        <dbReference type="SAM" id="MobiDB-lite"/>
    </source>
</evidence>
<dbReference type="Proteomes" id="UP000318571">
    <property type="component" value="Chromosome 3"/>
</dbReference>
<keyword evidence="5 6" id="KW-0539">Nucleus</keyword>
<dbReference type="PANTHER" id="PTHR21428">
    <property type="entry name" value="MEDIATOR OF RNA POLYMERASE II TRANSCRIPTION SUBUNIT 7"/>
    <property type="match status" value="1"/>
</dbReference>
<comment type="caution">
    <text evidence="8">The sequence shown here is derived from an EMBL/GenBank/DDBJ whole genome shotgun (WGS) entry which is preliminary data.</text>
</comment>
<comment type="function">
    <text evidence="6">Component of the Mediator complex, a coactivator involved in the regulated transcription of nearly all RNA polymerase II-dependent genes. Mediator functions as a bridge to convey information from gene-specific regulatory proteins to the basal RNA polymerase II transcription machinery.</text>
</comment>
<gene>
    <name evidence="8" type="ORF">TCAL_09916</name>
</gene>
<keyword evidence="9" id="KW-1185">Reference proteome</keyword>
<dbReference type="InterPro" id="IPR037212">
    <property type="entry name" value="Med7/Med21-like"/>
</dbReference>
<evidence type="ECO:0000256" key="2">
    <source>
        <dbReference type="ARBA" id="ARBA00009994"/>
    </source>
</evidence>
<sequence length="270" mass="30322">MMNPGLSPMGGLHHRGIGIHAPHTPGASSTTSNPPAGAGGPANPADRESTQVTSMPLPPMQYINHYTDENIRRGTCPPPPPPITDAYSMFGAPFSADDTIIQSLESQGIRRLYSSKDVDRKRELHKLNHSVLVNFLDLLELLIKCPESAKREEKIDETNLLFIHMHHLINEFRPHQARETLRVMLHVQKRRRLQVAEKFQAHLDKVQETIEEALRSLPEQEEGDSKFLIRKESINAMDTSNMDSSEKESCSSMDRLMCHIADELAIHGSQ</sequence>
<dbReference type="InterPro" id="IPR044888">
    <property type="entry name" value="Mediatior_Med7_sf"/>
</dbReference>
<dbReference type="SUPFAM" id="SSF140718">
    <property type="entry name" value="Mediator hinge subcomplex-like"/>
    <property type="match status" value="1"/>
</dbReference>
<dbReference type="GO" id="GO:0016592">
    <property type="term" value="C:mediator complex"/>
    <property type="evidence" value="ECO:0007669"/>
    <property type="project" value="InterPro"/>
</dbReference>
<dbReference type="OMA" id="IHDSYSM"/>
<protein>
    <recommendedName>
        <fullName evidence="6">Mediator of RNA polymerase II transcription subunit 7</fullName>
    </recommendedName>
</protein>
<evidence type="ECO:0000256" key="4">
    <source>
        <dbReference type="ARBA" id="ARBA00023163"/>
    </source>
</evidence>
<evidence type="ECO:0000256" key="1">
    <source>
        <dbReference type="ARBA" id="ARBA00004123"/>
    </source>
</evidence>
<accession>A0A553P7H6</accession>
<feature type="compositionally biased region" description="Low complexity" evidence="7">
    <location>
        <begin position="33"/>
        <end position="44"/>
    </location>
</feature>
<dbReference type="Gene3D" id="6.10.140.200">
    <property type="match status" value="1"/>
</dbReference>
<comment type="subunit">
    <text evidence="6">Component of the Mediator complex.</text>
</comment>
<name>A0A553P7H6_TIGCA</name>
<dbReference type="GO" id="GO:0003712">
    <property type="term" value="F:transcription coregulator activity"/>
    <property type="evidence" value="ECO:0007669"/>
    <property type="project" value="InterPro"/>
</dbReference>
<evidence type="ECO:0000313" key="9">
    <source>
        <dbReference type="Proteomes" id="UP000318571"/>
    </source>
</evidence>
<evidence type="ECO:0000313" key="8">
    <source>
        <dbReference type="EMBL" id="TRY73623.1"/>
    </source>
</evidence>
<evidence type="ECO:0000256" key="5">
    <source>
        <dbReference type="ARBA" id="ARBA00023242"/>
    </source>
</evidence>
<keyword evidence="3 6" id="KW-0805">Transcription regulation</keyword>
<keyword evidence="6" id="KW-0010">Activator</keyword>
<reference evidence="8 9" key="1">
    <citation type="journal article" date="2018" name="Nat. Ecol. Evol.">
        <title>Genomic signatures of mitonuclear coevolution across populations of Tigriopus californicus.</title>
        <authorList>
            <person name="Barreto F.S."/>
            <person name="Watson E.T."/>
            <person name="Lima T.G."/>
            <person name="Willett C.S."/>
            <person name="Edmands S."/>
            <person name="Li W."/>
            <person name="Burton R.S."/>
        </authorList>
    </citation>
    <scope>NUCLEOTIDE SEQUENCE [LARGE SCALE GENOMIC DNA]</scope>
    <source>
        <strain evidence="8 9">San Diego</strain>
    </source>
</reference>
<feature type="region of interest" description="Disordered" evidence="7">
    <location>
        <begin position="1"/>
        <end position="58"/>
    </location>
</feature>
<dbReference type="Pfam" id="PF05983">
    <property type="entry name" value="Med7"/>
    <property type="match status" value="1"/>
</dbReference>
<dbReference type="STRING" id="6832.A0A553P7H6"/>
<evidence type="ECO:0000256" key="3">
    <source>
        <dbReference type="ARBA" id="ARBA00023015"/>
    </source>
</evidence>
<dbReference type="GO" id="GO:0070847">
    <property type="term" value="C:core mediator complex"/>
    <property type="evidence" value="ECO:0007669"/>
    <property type="project" value="TreeGrafter"/>
</dbReference>
<organism evidence="8 9">
    <name type="scientific">Tigriopus californicus</name>
    <name type="common">Marine copepod</name>
    <dbReference type="NCBI Taxonomy" id="6832"/>
    <lineage>
        <taxon>Eukaryota</taxon>
        <taxon>Metazoa</taxon>
        <taxon>Ecdysozoa</taxon>
        <taxon>Arthropoda</taxon>
        <taxon>Crustacea</taxon>
        <taxon>Multicrustacea</taxon>
        <taxon>Hexanauplia</taxon>
        <taxon>Copepoda</taxon>
        <taxon>Harpacticoida</taxon>
        <taxon>Harpacticidae</taxon>
        <taxon>Tigriopus</taxon>
    </lineage>
</organism>
<comment type="subcellular location">
    <subcellularLocation>
        <location evidence="1 6">Nucleus</location>
    </subcellularLocation>
</comment>
<evidence type="ECO:0000256" key="6">
    <source>
        <dbReference type="RuleBase" id="RU364060"/>
    </source>
</evidence>
<dbReference type="EMBL" id="VCGU01000007">
    <property type="protein sequence ID" value="TRY73623.1"/>
    <property type="molecule type" value="Genomic_DNA"/>
</dbReference>
<proteinExistence type="inferred from homology"/>
<dbReference type="PANTHER" id="PTHR21428:SF11">
    <property type="entry name" value="MEDIATOR OF RNA POLYMERASE II TRANSCRIPTION SUBUNIT 7"/>
    <property type="match status" value="1"/>
</dbReference>
<dbReference type="AlphaFoldDB" id="A0A553P7H6"/>